<organism evidence="13 15">
    <name type="scientific">Stutzerimonas balearica DSM 6083</name>
    <dbReference type="NCBI Taxonomy" id="1123016"/>
    <lineage>
        <taxon>Bacteria</taxon>
        <taxon>Pseudomonadati</taxon>
        <taxon>Pseudomonadota</taxon>
        <taxon>Gammaproteobacteria</taxon>
        <taxon>Pseudomonadales</taxon>
        <taxon>Pseudomonadaceae</taxon>
        <taxon>Stutzerimonas</taxon>
    </lineage>
</organism>
<dbReference type="EMBL" id="CP007511">
    <property type="protein sequence ID" value="AJE16186.1"/>
    <property type="molecule type" value="Genomic_DNA"/>
</dbReference>
<dbReference type="GO" id="GO:0005524">
    <property type="term" value="F:ATP binding"/>
    <property type="evidence" value="ECO:0007669"/>
    <property type="project" value="UniProtKB-UniRule"/>
</dbReference>
<dbReference type="HAMAP" id="MF_00530">
    <property type="entry name" value="ATP_synth_epsil_bac"/>
    <property type="match status" value="1"/>
</dbReference>
<evidence type="ECO:0000313" key="13">
    <source>
        <dbReference type="EMBL" id="AJE16186.1"/>
    </source>
</evidence>
<comment type="subunit">
    <text evidence="11">F-type ATPases have 2 components, CF(1) - the catalytic core - and CF(0) - the membrane proton channel. CF(1) has five subunits: alpha(3), beta(3), gamma(1), delta(1), epsilon(1). CF(0) has three main subunits: a, b and c.</text>
</comment>
<accession>A0A8D3Y3F6</accession>
<evidence type="ECO:0000256" key="3">
    <source>
        <dbReference type="ARBA" id="ARBA00005712"/>
    </source>
</evidence>
<name>A0A8D3Y3F6_9GAMM</name>
<evidence type="ECO:0000313" key="16">
    <source>
        <dbReference type="Proteomes" id="UP000182276"/>
    </source>
</evidence>
<keyword evidence="11" id="KW-0066">ATP synthesis</keyword>
<sequence>MTAPLHLLLTTPQRVLIDAEVVALRAEDASGAFGILPGHTDLLTVLVPTVLRWRLADGSRHYCAVSGGVLSLSAGELRIACREAVLGERLETLQAEVDSEREARRERMRQARVEHLQLHTRAVRQLVRYLRAGEPTPFTEDGGQS</sequence>
<evidence type="ECO:0000313" key="14">
    <source>
        <dbReference type="EMBL" id="SDM12661.1"/>
    </source>
</evidence>
<dbReference type="NCBIfam" id="TIGR03166">
    <property type="entry name" value="alt_F1F0_F1_eps"/>
    <property type="match status" value="1"/>
</dbReference>
<evidence type="ECO:0000256" key="8">
    <source>
        <dbReference type="ARBA" id="ARBA00023196"/>
    </source>
</evidence>
<dbReference type="KEGG" id="pbm:CL52_14525"/>
<dbReference type="InterPro" id="IPR036771">
    <property type="entry name" value="ATPsynth_dsu/esu_N"/>
</dbReference>
<evidence type="ECO:0000256" key="7">
    <source>
        <dbReference type="ARBA" id="ARBA00023136"/>
    </source>
</evidence>
<keyword evidence="6 11" id="KW-0406">Ion transport</keyword>
<evidence type="ECO:0000256" key="2">
    <source>
        <dbReference type="ARBA" id="ARBA00004184"/>
    </source>
</evidence>
<evidence type="ECO:0000256" key="6">
    <source>
        <dbReference type="ARBA" id="ARBA00023065"/>
    </source>
</evidence>
<reference evidence="14 16" key="2">
    <citation type="submission" date="2016-10" db="EMBL/GenBank/DDBJ databases">
        <authorList>
            <person name="Varghese N."/>
            <person name="Submissions S."/>
        </authorList>
    </citation>
    <scope>NUCLEOTIDE SEQUENCE [LARGE SCALE GENOMIC DNA]</scope>
    <source>
        <strain evidence="14 16">DSM 6083</strain>
    </source>
</reference>
<comment type="subcellular location">
    <subcellularLocation>
        <location evidence="11">Cell membrane</location>
        <topology evidence="11">Peripheral membrane protein</topology>
    </subcellularLocation>
    <subcellularLocation>
        <location evidence="2">Endomembrane system</location>
        <topology evidence="2">Peripheral membrane protein</topology>
    </subcellularLocation>
</comment>
<dbReference type="InterPro" id="IPR020546">
    <property type="entry name" value="ATP_synth_F1_dsu/esu_N"/>
</dbReference>
<keyword evidence="8 11" id="KW-0139">CF(1)</keyword>
<gene>
    <name evidence="11" type="primary">atpC</name>
    <name evidence="13" type="ORF">CL52_14525</name>
    <name evidence="14" type="ORF">SAMN05660875_102387</name>
</gene>
<dbReference type="CDD" id="cd12152">
    <property type="entry name" value="F1-ATPase_delta"/>
    <property type="match status" value="1"/>
</dbReference>
<dbReference type="Proteomes" id="UP000031271">
    <property type="component" value="Chromosome"/>
</dbReference>
<keyword evidence="11" id="KW-1003">Cell membrane</keyword>
<dbReference type="GO" id="GO:0045259">
    <property type="term" value="C:proton-transporting ATP synthase complex"/>
    <property type="evidence" value="ECO:0007669"/>
    <property type="project" value="UniProtKB-KW"/>
</dbReference>
<evidence type="ECO:0000256" key="4">
    <source>
        <dbReference type="ARBA" id="ARBA00014480"/>
    </source>
</evidence>
<comment type="function">
    <text evidence="1 11">Produces ATP from ADP in the presence of a proton gradient across the membrane.</text>
</comment>
<dbReference type="InterPro" id="IPR024037">
    <property type="entry name" value="Alt_ATP_synth_F1_esu"/>
</dbReference>
<reference evidence="13 15" key="3">
    <citation type="journal article" name="Genome Announc.">
        <title>Complete Genome Sequence of Pseudomonas balearica DSM 6083T.</title>
        <authorList>
            <person name="Bennasar-Figueras A."/>
            <person name="Salva-Serra F."/>
            <person name="Jaen-Luchoro D."/>
            <person name="Segui C."/>
            <person name="Aliaga F."/>
            <person name="Busquets A."/>
            <person name="Gomila M."/>
            <person name="Moore E.R."/>
            <person name="Lalucat J."/>
        </authorList>
    </citation>
    <scope>NUCLEOTIDE SEQUENCE [LARGE SCALE GENOMIC DNA]</scope>
    <source>
        <strain evidence="15">DSM 6083</strain>
        <strain evidence="13">DSM6083</strain>
    </source>
</reference>
<evidence type="ECO:0000313" key="15">
    <source>
        <dbReference type="Proteomes" id="UP000031271"/>
    </source>
</evidence>
<keyword evidence="11" id="KW-0375">Hydrogen ion transport</keyword>
<evidence type="ECO:0000256" key="9">
    <source>
        <dbReference type="ARBA" id="ARBA00030215"/>
    </source>
</evidence>
<dbReference type="GeneID" id="77261114"/>
<protein>
    <recommendedName>
        <fullName evidence="4 11">ATP synthase epsilon chain</fullName>
    </recommendedName>
    <alternativeName>
        <fullName evidence="10 11">ATP synthase F1 sector epsilon subunit</fullName>
    </alternativeName>
    <alternativeName>
        <fullName evidence="9 11">F-ATPase epsilon subunit</fullName>
    </alternativeName>
</protein>
<dbReference type="GO" id="GO:0012505">
    <property type="term" value="C:endomembrane system"/>
    <property type="evidence" value="ECO:0007669"/>
    <property type="project" value="UniProtKB-SubCell"/>
</dbReference>
<keyword evidence="5 11" id="KW-0813">Transport</keyword>
<dbReference type="RefSeq" id="WP_043221437.1">
    <property type="nucleotide sequence ID" value="NZ_CP007511.1"/>
</dbReference>
<dbReference type="EMBL" id="FNHO01000002">
    <property type="protein sequence ID" value="SDM12661.1"/>
    <property type="molecule type" value="Genomic_DNA"/>
</dbReference>
<dbReference type="GO" id="GO:0005886">
    <property type="term" value="C:plasma membrane"/>
    <property type="evidence" value="ECO:0007669"/>
    <property type="project" value="UniProtKB-SubCell"/>
</dbReference>
<dbReference type="GO" id="GO:0046933">
    <property type="term" value="F:proton-transporting ATP synthase activity, rotational mechanism"/>
    <property type="evidence" value="ECO:0007669"/>
    <property type="project" value="UniProtKB-UniRule"/>
</dbReference>
<dbReference type="SUPFAM" id="SSF51344">
    <property type="entry name" value="Epsilon subunit of F1F0-ATP synthase N-terminal domain"/>
    <property type="match status" value="1"/>
</dbReference>
<proteinExistence type="inferred from homology"/>
<feature type="domain" description="ATP synthase F1 complex delta/epsilon subunit N-terminal" evidence="12">
    <location>
        <begin position="5"/>
        <end position="84"/>
    </location>
</feature>
<dbReference type="Proteomes" id="UP000182276">
    <property type="component" value="Unassembled WGS sequence"/>
</dbReference>
<keyword evidence="7 11" id="KW-0472">Membrane</keyword>
<evidence type="ECO:0000256" key="11">
    <source>
        <dbReference type="HAMAP-Rule" id="MF_00530"/>
    </source>
</evidence>
<evidence type="ECO:0000256" key="5">
    <source>
        <dbReference type="ARBA" id="ARBA00022448"/>
    </source>
</evidence>
<dbReference type="InterPro" id="IPR001469">
    <property type="entry name" value="ATP_synth_F1_dsu/esu"/>
</dbReference>
<dbReference type="Gene3D" id="2.60.15.10">
    <property type="entry name" value="F0F1 ATP synthase delta/epsilon subunit, N-terminal"/>
    <property type="match status" value="1"/>
</dbReference>
<evidence type="ECO:0000256" key="10">
    <source>
        <dbReference type="ARBA" id="ARBA00031795"/>
    </source>
</evidence>
<dbReference type="NCBIfam" id="NF009981">
    <property type="entry name" value="PRK13447.1"/>
    <property type="match status" value="1"/>
</dbReference>
<evidence type="ECO:0000256" key="1">
    <source>
        <dbReference type="ARBA" id="ARBA00003543"/>
    </source>
</evidence>
<reference evidence="15" key="1">
    <citation type="submission" date="2014-03" db="EMBL/GenBank/DDBJ databases">
        <title>Complete genome of Pseudomonas balearica DSM 6083T, a sewage water isolate from an enrichment with 2-methylnaphthalene.</title>
        <authorList>
            <person name="Salva-Serra F."/>
            <person name="Jaen-Luchoro D."/>
            <person name="Busquets A."/>
            <person name="Pena A."/>
            <person name="Gomila M."/>
            <person name="Bosch R."/>
            <person name="Nogales B."/>
            <person name="Garcia-Valdes E."/>
            <person name="Lalucat J."/>
            <person name="Bennasar A."/>
        </authorList>
    </citation>
    <scope>NUCLEOTIDE SEQUENCE [LARGE SCALE GENOMIC DNA]</scope>
    <source>
        <strain evidence="15">DSM 6083</strain>
    </source>
</reference>
<keyword evidence="13" id="KW-0378">Hydrolase</keyword>
<dbReference type="GO" id="GO:0016787">
    <property type="term" value="F:hydrolase activity"/>
    <property type="evidence" value="ECO:0007669"/>
    <property type="project" value="UniProtKB-KW"/>
</dbReference>
<evidence type="ECO:0000259" key="12">
    <source>
        <dbReference type="Pfam" id="PF02823"/>
    </source>
</evidence>
<comment type="similarity">
    <text evidence="3 11">Belongs to the ATPase epsilon chain family.</text>
</comment>
<keyword evidence="16" id="KW-1185">Reference proteome</keyword>
<dbReference type="AlphaFoldDB" id="A0A8D3Y3F6"/>
<dbReference type="Pfam" id="PF02823">
    <property type="entry name" value="ATP-synt_DE_N"/>
    <property type="match status" value="1"/>
</dbReference>